<sequence>MKASFVLNGKTYEADLINPVDISIPLKEGNENPNCYYAEPVRFETIKSGDFVGSVALGGSVNYQAITLTPHGNGTHTECYGHISSDRGATLNKCLNRYHFIAQVITLTPIREPNGDMVIGFDDFQSEFRDGIEAVVIRTAPNSTEKLHQQYSGANPPFMDGRIAEFLCEKGVKHLLIDLPSVDKEVDGGELRSHKAFWNMNGNIRKDCTITELIYVNNDVQDGLYLLNLQVTSLEADASPSKPVLFKVKEY</sequence>
<name>A0ABW9RMR8_9BACT</name>
<evidence type="ECO:0000313" key="2">
    <source>
        <dbReference type="Proteomes" id="UP000798808"/>
    </source>
</evidence>
<evidence type="ECO:0000313" key="1">
    <source>
        <dbReference type="EMBL" id="MTI24664.1"/>
    </source>
</evidence>
<organism evidence="1 2">
    <name type="scientific">Fulvivirga kasyanovii</name>
    <dbReference type="NCBI Taxonomy" id="396812"/>
    <lineage>
        <taxon>Bacteria</taxon>
        <taxon>Pseudomonadati</taxon>
        <taxon>Bacteroidota</taxon>
        <taxon>Cytophagia</taxon>
        <taxon>Cytophagales</taxon>
        <taxon>Fulvivirgaceae</taxon>
        <taxon>Fulvivirga</taxon>
    </lineage>
</organism>
<keyword evidence="2" id="KW-1185">Reference proteome</keyword>
<dbReference type="InterPro" id="IPR037175">
    <property type="entry name" value="KFase_sf"/>
</dbReference>
<gene>
    <name evidence="1" type="ORF">E1163_06880</name>
</gene>
<protein>
    <submittedName>
        <fullName evidence="1">Cyclase family protein</fullName>
    </submittedName>
</protein>
<dbReference type="Gene3D" id="3.50.30.50">
    <property type="entry name" value="Putative cyclase"/>
    <property type="match status" value="1"/>
</dbReference>
<dbReference type="InterPro" id="IPR007325">
    <property type="entry name" value="KFase/CYL"/>
</dbReference>
<dbReference type="SUPFAM" id="SSF102198">
    <property type="entry name" value="Putative cyclase"/>
    <property type="match status" value="1"/>
</dbReference>
<reference evidence="1 2" key="1">
    <citation type="submission" date="2019-02" db="EMBL/GenBank/DDBJ databases">
        <authorList>
            <person name="Goldberg S.R."/>
            <person name="Haltli B.A."/>
            <person name="Correa H."/>
            <person name="Russell K.G."/>
        </authorList>
    </citation>
    <scope>NUCLEOTIDE SEQUENCE [LARGE SCALE GENOMIC DNA]</scope>
    <source>
        <strain evidence="1 2">JCM 16186</strain>
    </source>
</reference>
<dbReference type="EMBL" id="SMLW01000440">
    <property type="protein sequence ID" value="MTI24664.1"/>
    <property type="molecule type" value="Genomic_DNA"/>
</dbReference>
<dbReference type="RefSeq" id="WP_155170705.1">
    <property type="nucleotide sequence ID" value="NZ_BAAAFL010000012.1"/>
</dbReference>
<dbReference type="Pfam" id="PF04199">
    <property type="entry name" value="Cyclase"/>
    <property type="match status" value="1"/>
</dbReference>
<accession>A0ABW9RMR8</accession>
<comment type="caution">
    <text evidence="1">The sequence shown here is derived from an EMBL/GenBank/DDBJ whole genome shotgun (WGS) entry which is preliminary data.</text>
</comment>
<dbReference type="Proteomes" id="UP000798808">
    <property type="component" value="Unassembled WGS sequence"/>
</dbReference>
<proteinExistence type="predicted"/>